<proteinExistence type="predicted"/>
<evidence type="ECO:0000313" key="1">
    <source>
        <dbReference type="EMBL" id="THF52309.1"/>
    </source>
</evidence>
<gene>
    <name evidence="1" type="ORF">E6C51_05770</name>
</gene>
<protein>
    <submittedName>
        <fullName evidence="1">DUF3572 family protein</fullName>
    </submittedName>
</protein>
<dbReference type="AlphaFoldDB" id="A0A4S4A1S7"/>
<evidence type="ECO:0000313" key="2">
    <source>
        <dbReference type="Proteomes" id="UP000310754"/>
    </source>
</evidence>
<dbReference type="Proteomes" id="UP000310754">
    <property type="component" value="Unassembled WGS sequence"/>
</dbReference>
<dbReference type="InterPro" id="IPR021955">
    <property type="entry name" value="DUF3572"/>
</dbReference>
<name>A0A4S4A1S7_9HYPH</name>
<dbReference type="Pfam" id="PF12096">
    <property type="entry name" value="DUF3572"/>
    <property type="match status" value="1"/>
</dbReference>
<sequence>MRDKLSGKSTSSEHAEQTAIAVLSWLAGEPDMLGRFLSLTGVEPGQMRQAINNPDFLAGMLDFIVQHEPTLLDFCAASQSQPEDVMAAWRHYTKPGLDSGEY</sequence>
<keyword evidence="2" id="KW-1185">Reference proteome</keyword>
<comment type="caution">
    <text evidence="1">The sequence shown here is derived from an EMBL/GenBank/DDBJ whole genome shotgun (WGS) entry which is preliminary data.</text>
</comment>
<accession>A0A4S4A1S7</accession>
<dbReference type="RefSeq" id="WP_146928999.1">
    <property type="nucleotide sequence ID" value="NZ_SSOA01000002.1"/>
</dbReference>
<reference evidence="1 2" key="1">
    <citation type="submission" date="2019-04" db="EMBL/GenBank/DDBJ databases">
        <title>Rhizobium terrae sp. nov., isolated from a paddy soil.</title>
        <authorList>
            <person name="Lin S.-Y."/>
            <person name="Hameed A."/>
            <person name="Huang H.-I."/>
            <person name="Young C.-C."/>
        </authorList>
    </citation>
    <scope>NUCLEOTIDE SEQUENCE [LARGE SCALE GENOMIC DNA]</scope>
    <source>
        <strain evidence="1 2">CC-HIH110</strain>
    </source>
</reference>
<organism evidence="1 2">
    <name type="scientific">Allorhizobium terrae</name>
    <dbReference type="NCBI Taxonomy" id="1848972"/>
    <lineage>
        <taxon>Bacteria</taxon>
        <taxon>Pseudomonadati</taxon>
        <taxon>Pseudomonadota</taxon>
        <taxon>Alphaproteobacteria</taxon>
        <taxon>Hyphomicrobiales</taxon>
        <taxon>Rhizobiaceae</taxon>
        <taxon>Rhizobium/Agrobacterium group</taxon>
        <taxon>Allorhizobium</taxon>
    </lineage>
</organism>
<dbReference type="EMBL" id="SSOA01000002">
    <property type="protein sequence ID" value="THF52309.1"/>
    <property type="molecule type" value="Genomic_DNA"/>
</dbReference>